<feature type="compositionally biased region" description="Basic and acidic residues" evidence="4">
    <location>
        <begin position="142"/>
        <end position="176"/>
    </location>
</feature>
<feature type="compositionally biased region" description="Basic and acidic residues" evidence="4">
    <location>
        <begin position="1706"/>
        <end position="1720"/>
    </location>
</feature>
<feature type="compositionally biased region" description="Low complexity" evidence="4">
    <location>
        <begin position="1093"/>
        <end position="1116"/>
    </location>
</feature>
<feature type="region of interest" description="Disordered" evidence="4">
    <location>
        <begin position="1606"/>
        <end position="1629"/>
    </location>
</feature>
<accession>A0A836G9X2</accession>
<evidence type="ECO:0000313" key="6">
    <source>
        <dbReference type="EMBL" id="KAG5335366.1"/>
    </source>
</evidence>
<feature type="compositionally biased region" description="Basic and acidic residues" evidence="4">
    <location>
        <begin position="1831"/>
        <end position="1845"/>
    </location>
</feature>
<keyword evidence="7" id="KW-1185">Reference proteome</keyword>
<feature type="domain" description="C2H2-type" evidence="5">
    <location>
        <begin position="618"/>
        <end position="643"/>
    </location>
</feature>
<feature type="compositionally biased region" description="Acidic residues" evidence="4">
    <location>
        <begin position="131"/>
        <end position="141"/>
    </location>
</feature>
<evidence type="ECO:0000256" key="4">
    <source>
        <dbReference type="SAM" id="MobiDB-lite"/>
    </source>
</evidence>
<dbReference type="Proteomes" id="UP000670152">
    <property type="component" value="Unassembled WGS sequence"/>
</dbReference>
<feature type="compositionally biased region" description="Low complexity" evidence="4">
    <location>
        <begin position="1392"/>
        <end position="1404"/>
    </location>
</feature>
<keyword evidence="3" id="KW-0862">Zinc</keyword>
<dbReference type="SMART" id="SM00355">
    <property type="entry name" value="ZnF_C2H2"/>
    <property type="match status" value="4"/>
</dbReference>
<proteinExistence type="predicted"/>
<feature type="non-terminal residue" evidence="6">
    <location>
        <position position="1"/>
    </location>
</feature>
<feature type="domain" description="C2H2-type" evidence="5">
    <location>
        <begin position="433"/>
        <end position="461"/>
    </location>
</feature>
<feature type="region of interest" description="Disordered" evidence="4">
    <location>
        <begin position="866"/>
        <end position="957"/>
    </location>
</feature>
<gene>
    <name evidence="6" type="primary">Wasf2</name>
    <name evidence="6" type="ORF">G6Z77_0007680</name>
</gene>
<feature type="compositionally biased region" description="Basic residues" evidence="4">
    <location>
        <begin position="882"/>
        <end position="896"/>
    </location>
</feature>
<feature type="compositionally biased region" description="Basic and acidic residues" evidence="4">
    <location>
        <begin position="76"/>
        <end position="92"/>
    </location>
</feature>
<feature type="compositionally biased region" description="Polar residues" evidence="4">
    <location>
        <begin position="924"/>
        <end position="938"/>
    </location>
</feature>
<dbReference type="InterPro" id="IPR013087">
    <property type="entry name" value="Znf_C2H2_type"/>
</dbReference>
<dbReference type="Gene3D" id="1.20.5.340">
    <property type="match status" value="1"/>
</dbReference>
<feature type="region of interest" description="Disordered" evidence="4">
    <location>
        <begin position="1387"/>
        <end position="1408"/>
    </location>
</feature>
<feature type="region of interest" description="Disordered" evidence="4">
    <location>
        <begin position="1669"/>
        <end position="1693"/>
    </location>
</feature>
<evidence type="ECO:0000313" key="7">
    <source>
        <dbReference type="Proteomes" id="UP000670152"/>
    </source>
</evidence>
<comment type="caution">
    <text evidence="6">The sequence shown here is derived from an EMBL/GenBank/DDBJ whole genome shotgun (WGS) entry which is preliminary data.</text>
</comment>
<feature type="region of interest" description="Disordered" evidence="4">
    <location>
        <begin position="220"/>
        <end position="241"/>
    </location>
</feature>
<feature type="domain" description="C2H2-type" evidence="5">
    <location>
        <begin position="490"/>
        <end position="515"/>
    </location>
</feature>
<dbReference type="EMBL" id="JAANIB010003998">
    <property type="protein sequence ID" value="KAG5335366.1"/>
    <property type="molecule type" value="Genomic_DNA"/>
</dbReference>
<sequence length="1948" mass="215364">MVVNAHQVGIKYFTQLTCASSQAISLREFTEEETHVRRRRPLTLFRHCQVLQHITIEPETIGREMGMCDVTRHDARRAEARRGEARRGEARRGARNRRSRTPGDEAPCRSNGSTTAGSQEANRLRSRATVDGDEPTEDSDGSEERGREKGKGEREREREREREKQIGARSSGKREQTTWSNSVFTSRAVRGSRGHVLIGSWPATGRCTLYVVVVDDGCSSTVSRRDSRGQDSSPSVRSAGFSVETADGARPTMAMMTFGALVALGKPFPLISLIDGTQQQAAGTSIVVAMPFVMRKVEPRHVCRGHVPAGSHPGWPVGAELEAVANGTLTTSLKQLASLLTVAEDIFANLTAELAQVAERSGHLRHKLDKVEERLCTVDPKKIPVHSVESNNESNSDNDMIANEDITKKTDNFIPGRRWIRGHYTKLTSSNWAKCNHCNAKIIIYKNKSSANLHEHLVKRHLDILSEEEKKEDKFHWAWDYFIAKSDTEATCKKCDLTIKYRSVADLKRHLAYIHNNNESNSDNDSDMIANEDITKKTDNFIPVRRWIRGHYTKLTSSNVAKCNHCNAKIIIHRNRYLANLHEHLAKRHPDILSEEEKKENKFHWTWDYYIAKSDTEATCKKCYSTITYHSVTDLKNHLKCIHKLHCNSYQSSMSKSSGSDLRSCNDVSNANTSRWIGEKGQWPRRRALARPSTNLKTDVSCMIHSESDICTFAARTEHFHVTNKPSTGLFTTDTRPKALRELYELAAIVAVRSLDSLRRDGSSMDMFLCTPVLGKRRRDHSLDIESRVPAAIEDLRRWTSTEALGDVTVPPDCASRILGDTTSDDAVDHKLPSPEEQVQAIALKFPAEIVAVDVSGRGFERMSMRRRSLLSGPETQEMAVKRRSRPRRPRGKRRNTIAGTDQKEIRQAIGGETTGDEPEETMPSATPRTHRSASTDVLGSVKKDSPTEKKSHFNTLKAWGMSRLKLISPKSSQQQQQQEMTIISVERNEQAQGQTRSPEEINIYETVTTRRRRDKSHERKPSSSSSSGKSTASIPMSVPSTDNKQPSVKLRESAAQRRERRKGSNRDDAPHSSSGNWSASSESGRASIGSETTTTTHQPKSTTTASIGTSSTSLSHMRRLKGRDNSASSSVTSEGTLTPDIIQDITVIPFSDDGETSSVYSCDTEGYYTSFHMDSGLKTLREEEPMPQSPLTKTNDIGSDPTSPIVENEYELFGRGSTSTTTSSAGTVCTALMAPPPPERKSSLTVVAMVHGQNGGESPDSGHNTSSSPVESASSPACTGRSCSEFEYSESSDLEGCERIERIRSKTAITTSRIPSMCVITPPVSDDEHARETDQSEKKNESRRIELQGGGSVLMSATVGTSKMEVINGQDKNLYATVQVLPAAASNDRPQTTATTGQTSSSTKISPLSGVLGKLRGVLPGKKHVTKHSAVQELSNADSGDYVTIADVRNNNDKHPAGPISSPSSSLSLGMTTVRPTTTYANSDIFKKDAEYVSLSELPKKPDSSLERKRQGARVTLDSEGKVVYSSDSLKRRKGAHTTFNPGPFVREGVSPSPSPLLHRAIPNIRAVTKNIDVVDAPSIKITPPTSPQLGKLIIRAARSPDRAISPDYVRTPTTVVGPTSPNSPHRQVRGAYVNVQGDEGKTSSTDEHRDCRTGRLEALCTAIAPSRSKDESRQLPGNLTPALAPSNKLPEPDRFRICHGDSQIDKQTKRKFDRDENHPPMLNGDTVETSVHVIAPSKVNHSIGLNSANSRLDFEKSGLYPKILKVTGNTPKLGRKLLVSDLDTPNFCRKKPNSDNQNENTILTNCDIVDKNAAVDCTDLNNQTAKNSDSTRGDKTDRKVKRSESYRMANSPIMFIKKLSTSNQTEKSFKICRTPSEELQEELLKERINYPETISSPEPRINNMIFDNTSLVTVPLQSVPTSPRPRALDLEPARVLKYSSNDTEIW</sequence>
<dbReference type="GO" id="GO:0003677">
    <property type="term" value="F:DNA binding"/>
    <property type="evidence" value="ECO:0007669"/>
    <property type="project" value="InterPro"/>
</dbReference>
<evidence type="ECO:0000259" key="5">
    <source>
        <dbReference type="SMART" id="SM00355"/>
    </source>
</evidence>
<feature type="region of interest" description="Disordered" evidence="4">
    <location>
        <begin position="1319"/>
        <end position="1345"/>
    </location>
</feature>
<feature type="compositionally biased region" description="Polar residues" evidence="4">
    <location>
        <begin position="1126"/>
        <end position="1136"/>
    </location>
</feature>
<feature type="region of interest" description="Disordered" evidence="4">
    <location>
        <begin position="988"/>
        <end position="1136"/>
    </location>
</feature>
<dbReference type="Pfam" id="PF02892">
    <property type="entry name" value="zf-BED"/>
    <property type="match status" value="2"/>
</dbReference>
<dbReference type="OrthoDB" id="8965057at2759"/>
<feature type="non-terminal residue" evidence="6">
    <location>
        <position position="1948"/>
    </location>
</feature>
<keyword evidence="1" id="KW-0479">Metal-binding</keyword>
<name>A0A836G9X2_9HYME</name>
<keyword evidence="2" id="KW-0863">Zinc-finger</keyword>
<feature type="region of interest" description="Disordered" evidence="4">
    <location>
        <begin position="1706"/>
        <end position="1727"/>
    </location>
</feature>
<evidence type="ECO:0000256" key="1">
    <source>
        <dbReference type="ARBA" id="ARBA00022723"/>
    </source>
</evidence>
<feature type="compositionally biased region" description="Basic and acidic residues" evidence="4">
    <location>
        <begin position="942"/>
        <end position="952"/>
    </location>
</feature>
<feature type="compositionally biased region" description="Basic and acidic residues" evidence="4">
    <location>
        <begin position="1327"/>
        <end position="1345"/>
    </location>
</feature>
<organism evidence="6 7">
    <name type="scientific">Acromyrmex heyeri</name>
    <dbReference type="NCBI Taxonomy" id="230685"/>
    <lineage>
        <taxon>Eukaryota</taxon>
        <taxon>Metazoa</taxon>
        <taxon>Ecdysozoa</taxon>
        <taxon>Arthropoda</taxon>
        <taxon>Hexapoda</taxon>
        <taxon>Insecta</taxon>
        <taxon>Pterygota</taxon>
        <taxon>Neoptera</taxon>
        <taxon>Endopterygota</taxon>
        <taxon>Hymenoptera</taxon>
        <taxon>Apocrita</taxon>
        <taxon>Aculeata</taxon>
        <taxon>Formicoidea</taxon>
        <taxon>Formicidae</taxon>
        <taxon>Myrmicinae</taxon>
        <taxon>Acromyrmex</taxon>
    </lineage>
</organism>
<feature type="compositionally biased region" description="Low complexity" evidence="4">
    <location>
        <begin position="1267"/>
        <end position="1278"/>
    </location>
</feature>
<feature type="region of interest" description="Disordered" evidence="4">
    <location>
        <begin position="1823"/>
        <end position="1845"/>
    </location>
</feature>
<feature type="compositionally biased region" description="Low complexity" evidence="4">
    <location>
        <begin position="1073"/>
        <end position="1084"/>
    </location>
</feature>
<evidence type="ECO:0000256" key="2">
    <source>
        <dbReference type="ARBA" id="ARBA00022771"/>
    </source>
</evidence>
<feature type="region of interest" description="Disordered" evidence="4">
    <location>
        <begin position="1252"/>
        <end position="1284"/>
    </location>
</feature>
<feature type="compositionally biased region" description="Polar residues" evidence="4">
    <location>
        <begin position="1613"/>
        <end position="1627"/>
    </location>
</feature>
<feature type="compositionally biased region" description="Basic and acidic residues" evidence="4">
    <location>
        <begin position="1050"/>
        <end position="1071"/>
    </location>
</feature>
<feature type="compositionally biased region" description="Polar residues" evidence="4">
    <location>
        <begin position="110"/>
        <end position="121"/>
    </location>
</feature>
<feature type="domain" description="C2H2-type" evidence="5">
    <location>
        <begin position="561"/>
        <end position="589"/>
    </location>
</feature>
<dbReference type="InterPro" id="IPR003656">
    <property type="entry name" value="Znf_BED"/>
</dbReference>
<feature type="compositionally biased region" description="Low complexity" evidence="4">
    <location>
        <begin position="1023"/>
        <end position="1034"/>
    </location>
</feature>
<dbReference type="GO" id="GO:0008270">
    <property type="term" value="F:zinc ion binding"/>
    <property type="evidence" value="ECO:0007669"/>
    <property type="project" value="UniProtKB-KW"/>
</dbReference>
<evidence type="ECO:0000256" key="3">
    <source>
        <dbReference type="ARBA" id="ARBA00022833"/>
    </source>
</evidence>
<protein>
    <submittedName>
        <fullName evidence="6">WASF2 protein</fullName>
    </submittedName>
</protein>
<feature type="region of interest" description="Disordered" evidence="4">
    <location>
        <begin position="76"/>
        <end position="179"/>
    </location>
</feature>
<feature type="region of interest" description="Disordered" evidence="4">
    <location>
        <begin position="1529"/>
        <end position="1554"/>
    </location>
</feature>
<reference evidence="6 7" key="1">
    <citation type="submission" date="2020-02" db="EMBL/GenBank/DDBJ databases">
        <title>Relaxed selection underlies rapid genomic changes in the transitions from sociality to social parasitism in ants.</title>
        <authorList>
            <person name="Bi X."/>
        </authorList>
    </citation>
    <scope>NUCLEOTIDE SEQUENCE [LARGE SCALE GENOMIC DNA]</scope>
    <source>
        <strain evidence="6">BGI-DK2014b</strain>
        <tissue evidence="6">Whole body</tissue>
    </source>
</reference>